<dbReference type="EMBL" id="KN716326">
    <property type="protein sequence ID" value="KJH46972.1"/>
    <property type="molecule type" value="Genomic_DNA"/>
</dbReference>
<keyword evidence="1" id="KW-0472">Membrane</keyword>
<dbReference type="OrthoDB" id="5847023at2759"/>
<keyword evidence="1" id="KW-1133">Transmembrane helix</keyword>
<protein>
    <submittedName>
        <fullName evidence="2">Uncharacterized protein</fullName>
    </submittedName>
</protein>
<evidence type="ECO:0000313" key="2">
    <source>
        <dbReference type="EMBL" id="KJH46972.1"/>
    </source>
</evidence>
<evidence type="ECO:0000256" key="1">
    <source>
        <dbReference type="SAM" id="Phobius"/>
    </source>
</evidence>
<keyword evidence="3" id="KW-1185">Reference proteome</keyword>
<gene>
    <name evidence="2" type="ORF">DICVIV_06948</name>
</gene>
<organism evidence="2 3">
    <name type="scientific">Dictyocaulus viviparus</name>
    <name type="common">Bovine lungworm</name>
    <dbReference type="NCBI Taxonomy" id="29172"/>
    <lineage>
        <taxon>Eukaryota</taxon>
        <taxon>Metazoa</taxon>
        <taxon>Ecdysozoa</taxon>
        <taxon>Nematoda</taxon>
        <taxon>Chromadorea</taxon>
        <taxon>Rhabditida</taxon>
        <taxon>Rhabditina</taxon>
        <taxon>Rhabditomorpha</taxon>
        <taxon>Strongyloidea</taxon>
        <taxon>Metastrongylidae</taxon>
        <taxon>Dictyocaulus</taxon>
    </lineage>
</organism>
<keyword evidence="1" id="KW-0812">Transmembrane</keyword>
<dbReference type="AlphaFoldDB" id="A0A0D8XT28"/>
<name>A0A0D8XT28_DICVI</name>
<proteinExistence type="predicted"/>
<sequence>MDVSTTTSSSNFIVKDPKLRKECRQLKHGIIDDNNDTLSYMNLSMFRSTALFAVFSISLFVVALVASLYTDHLPSRKELKRSFVILYGTTFIRCNKNEKTFGAEEHSVVDNTPTAAPFS</sequence>
<reference evidence="3" key="2">
    <citation type="journal article" date="2016" name="Sci. Rep.">
        <title>Dictyocaulus viviparus genome, variome and transcriptome elucidate lungworm biology and support future intervention.</title>
        <authorList>
            <person name="McNulty S.N."/>
            <person name="Strube C."/>
            <person name="Rosa B.A."/>
            <person name="Martin J.C."/>
            <person name="Tyagi R."/>
            <person name="Choi Y.J."/>
            <person name="Wang Q."/>
            <person name="Hallsworth Pepin K."/>
            <person name="Zhang X."/>
            <person name="Ozersky P."/>
            <person name="Wilson R.K."/>
            <person name="Sternberg P.W."/>
            <person name="Gasser R.B."/>
            <person name="Mitreva M."/>
        </authorList>
    </citation>
    <scope>NUCLEOTIDE SEQUENCE [LARGE SCALE GENOMIC DNA]</scope>
    <source>
        <strain evidence="3">HannoverDv2000</strain>
    </source>
</reference>
<feature type="transmembrane region" description="Helical" evidence="1">
    <location>
        <begin position="50"/>
        <end position="70"/>
    </location>
</feature>
<evidence type="ECO:0000313" key="3">
    <source>
        <dbReference type="Proteomes" id="UP000053766"/>
    </source>
</evidence>
<reference evidence="2 3" key="1">
    <citation type="submission" date="2013-11" db="EMBL/GenBank/DDBJ databases">
        <title>Draft genome of the bovine lungworm Dictyocaulus viviparus.</title>
        <authorList>
            <person name="Mitreva M."/>
        </authorList>
    </citation>
    <scope>NUCLEOTIDE SEQUENCE [LARGE SCALE GENOMIC DNA]</scope>
    <source>
        <strain evidence="2 3">HannoverDv2000</strain>
    </source>
</reference>
<dbReference type="Proteomes" id="UP000053766">
    <property type="component" value="Unassembled WGS sequence"/>
</dbReference>
<accession>A0A0D8XT28</accession>